<reference evidence="2" key="2">
    <citation type="submission" date="2015-01" db="EMBL/GenBank/DDBJ databases">
        <title>Evolutionary Origins and Diversification of the Mycorrhizal Mutualists.</title>
        <authorList>
            <consortium name="DOE Joint Genome Institute"/>
            <consortium name="Mycorrhizal Genomics Consortium"/>
            <person name="Kohler A."/>
            <person name="Kuo A."/>
            <person name="Nagy L.G."/>
            <person name="Floudas D."/>
            <person name="Copeland A."/>
            <person name="Barry K.W."/>
            <person name="Cichocki N."/>
            <person name="Veneault-Fourrey C."/>
            <person name="LaButti K."/>
            <person name="Lindquist E.A."/>
            <person name="Lipzen A."/>
            <person name="Lundell T."/>
            <person name="Morin E."/>
            <person name="Murat C."/>
            <person name="Riley R."/>
            <person name="Ohm R."/>
            <person name="Sun H."/>
            <person name="Tunlid A."/>
            <person name="Henrissat B."/>
            <person name="Grigoriev I.V."/>
            <person name="Hibbett D.S."/>
            <person name="Martin F."/>
        </authorList>
    </citation>
    <scope>NUCLEOTIDE SEQUENCE [LARGE SCALE GENOMIC DNA]</scope>
    <source>
        <strain evidence="2">ATCC 200175</strain>
    </source>
</reference>
<dbReference type="Proteomes" id="UP000053647">
    <property type="component" value="Unassembled WGS sequence"/>
</dbReference>
<reference evidence="1 2" key="1">
    <citation type="submission" date="2014-06" db="EMBL/GenBank/DDBJ databases">
        <authorList>
            <consortium name="DOE Joint Genome Institute"/>
            <person name="Kuo A."/>
            <person name="Kohler A."/>
            <person name="Nagy L.G."/>
            <person name="Floudas D."/>
            <person name="Copeland A."/>
            <person name="Barry K.W."/>
            <person name="Cichocki N."/>
            <person name="Veneault-Fourrey C."/>
            <person name="LaButti K."/>
            <person name="Lindquist E.A."/>
            <person name="Lipzen A."/>
            <person name="Lundell T."/>
            <person name="Morin E."/>
            <person name="Murat C."/>
            <person name="Sun H."/>
            <person name="Tunlid A."/>
            <person name="Henrissat B."/>
            <person name="Grigoriev I.V."/>
            <person name="Hibbett D.S."/>
            <person name="Martin F."/>
            <person name="Nordberg H.P."/>
            <person name="Cantor M.N."/>
            <person name="Hua S.X."/>
        </authorList>
    </citation>
    <scope>NUCLEOTIDE SEQUENCE [LARGE SCALE GENOMIC DNA]</scope>
    <source>
        <strain evidence="1 2">ATCC 200175</strain>
    </source>
</reference>
<protein>
    <submittedName>
        <fullName evidence="1">Uncharacterized protein</fullName>
    </submittedName>
</protein>
<evidence type="ECO:0000313" key="2">
    <source>
        <dbReference type="Proteomes" id="UP000053647"/>
    </source>
</evidence>
<sequence>MRLTPHAFFAIESVELDAGTPDDTGNGPYCCALTTIATELMTIITLEKLEEYSFDGLKDILCPCKLRWEEEVELLDEEKRRIVAFFNWQAKWWIDQSNLHLFVDCEPPTSTGLPSRGRVDWAIQELEDGQSSH</sequence>
<accession>A0A0C9SSA2</accession>
<dbReference type="AlphaFoldDB" id="A0A0C9SSA2"/>
<proteinExistence type="predicted"/>
<organism evidence="1 2">
    <name type="scientific">Paxillus involutus ATCC 200175</name>
    <dbReference type="NCBI Taxonomy" id="664439"/>
    <lineage>
        <taxon>Eukaryota</taxon>
        <taxon>Fungi</taxon>
        <taxon>Dikarya</taxon>
        <taxon>Basidiomycota</taxon>
        <taxon>Agaricomycotina</taxon>
        <taxon>Agaricomycetes</taxon>
        <taxon>Agaricomycetidae</taxon>
        <taxon>Boletales</taxon>
        <taxon>Paxilineae</taxon>
        <taxon>Paxillaceae</taxon>
        <taxon>Paxillus</taxon>
    </lineage>
</organism>
<dbReference type="HOGENOM" id="CLU_1907324_0_0_1"/>
<evidence type="ECO:0000313" key="1">
    <source>
        <dbReference type="EMBL" id="KIJ04400.1"/>
    </source>
</evidence>
<keyword evidence="2" id="KW-1185">Reference proteome</keyword>
<gene>
    <name evidence="1" type="ORF">PAXINDRAFT_22314</name>
</gene>
<name>A0A0C9SSA2_PAXIN</name>
<dbReference type="EMBL" id="KN821868">
    <property type="protein sequence ID" value="KIJ04400.1"/>
    <property type="molecule type" value="Genomic_DNA"/>
</dbReference>